<dbReference type="GO" id="GO:0006817">
    <property type="term" value="P:phosphate ion transport"/>
    <property type="evidence" value="ECO:0007669"/>
    <property type="project" value="UniProtKB-KW"/>
</dbReference>
<dbReference type="PANTHER" id="PTHR42930">
    <property type="entry name" value="PHOSPHATE-SPECIFIC TRANSPORT SYSTEM ACCESSORY PROTEIN PHOU"/>
    <property type="match status" value="1"/>
</dbReference>
<dbReference type="InterPro" id="IPR028366">
    <property type="entry name" value="PhoU"/>
</dbReference>
<evidence type="ECO:0000256" key="5">
    <source>
        <dbReference type="ARBA" id="ARBA00022490"/>
    </source>
</evidence>
<dbReference type="RefSeq" id="WP_027894722.1">
    <property type="nucleotide sequence ID" value="NZ_CP027569.1"/>
</dbReference>
<keyword evidence="6 7" id="KW-0592">Phosphate transport</keyword>
<dbReference type="GO" id="GO:0005737">
    <property type="term" value="C:cytoplasm"/>
    <property type="evidence" value="ECO:0007669"/>
    <property type="project" value="UniProtKB-SubCell"/>
</dbReference>
<dbReference type="PIRSF" id="PIRSF003107">
    <property type="entry name" value="PhoU"/>
    <property type="match status" value="1"/>
</dbReference>
<accession>A0A2S0M590</accession>
<dbReference type="SUPFAM" id="SSF109755">
    <property type="entry name" value="PhoU-like"/>
    <property type="match status" value="1"/>
</dbReference>
<dbReference type="Proteomes" id="UP000238358">
    <property type="component" value="Chromosome"/>
</dbReference>
<dbReference type="GO" id="GO:0030643">
    <property type="term" value="P:intracellular phosphate ion homeostasis"/>
    <property type="evidence" value="ECO:0007669"/>
    <property type="project" value="InterPro"/>
</dbReference>
<feature type="domain" description="PhoU" evidence="8">
    <location>
        <begin position="120"/>
        <end position="205"/>
    </location>
</feature>
<comment type="similarity">
    <text evidence="2 7">Belongs to the PhoU family.</text>
</comment>
<dbReference type="FunFam" id="1.20.58.220:FF:000004">
    <property type="entry name" value="Phosphate-specific transport system accessory protein PhoU"/>
    <property type="match status" value="1"/>
</dbReference>
<evidence type="ECO:0000256" key="2">
    <source>
        <dbReference type="ARBA" id="ARBA00008107"/>
    </source>
</evidence>
<protein>
    <recommendedName>
        <fullName evidence="7">Phosphate-specific transport system accessory protein PhoU</fullName>
    </recommendedName>
</protein>
<dbReference type="InterPro" id="IPR026022">
    <property type="entry name" value="PhoU_dom"/>
</dbReference>
<dbReference type="AlphaFoldDB" id="A0A2S0M590"/>
<keyword evidence="5 7" id="KW-0963">Cytoplasm</keyword>
<evidence type="ECO:0000313" key="10">
    <source>
        <dbReference type="Proteomes" id="UP000238358"/>
    </source>
</evidence>
<dbReference type="PANTHER" id="PTHR42930:SF3">
    <property type="entry name" value="PHOSPHATE-SPECIFIC TRANSPORT SYSTEM ACCESSORY PROTEIN PHOU"/>
    <property type="match status" value="1"/>
</dbReference>
<dbReference type="GO" id="GO:0045936">
    <property type="term" value="P:negative regulation of phosphate metabolic process"/>
    <property type="evidence" value="ECO:0007669"/>
    <property type="project" value="InterPro"/>
</dbReference>
<sequence>MLEIYEKSVAELKNDMINLGIKVEQAVDNAWKALEQKDIELAQRIYDGDDVIDELVKNCMKKDLTISMMQGPVAADYRSLMATLKILSDLERIADHCADISHYVIHLEQTHHNVPLPQGIKEMYGVMASMVSDVIDFYKKRGTSSQASLMRDKDDIVDQAFNNLMETLAAEMTAHPENSKDYIDLVLVIKYIERMADHANNIAEWLIYRDTNEIRL</sequence>
<dbReference type="Pfam" id="PF01895">
    <property type="entry name" value="PhoU"/>
    <property type="match status" value="2"/>
</dbReference>
<dbReference type="InterPro" id="IPR038078">
    <property type="entry name" value="PhoU-like_sf"/>
</dbReference>
<dbReference type="NCBIfam" id="TIGR02135">
    <property type="entry name" value="phoU_full"/>
    <property type="match status" value="1"/>
</dbReference>
<evidence type="ECO:0000313" key="9">
    <source>
        <dbReference type="EMBL" id="AVO26618.1"/>
    </source>
</evidence>
<comment type="subunit">
    <text evidence="3 7">Homodimer.</text>
</comment>
<keyword evidence="4 7" id="KW-0813">Transport</keyword>
<dbReference type="EMBL" id="CP027569">
    <property type="protein sequence ID" value="AVO26618.1"/>
    <property type="molecule type" value="Genomic_DNA"/>
</dbReference>
<proteinExistence type="inferred from homology"/>
<dbReference type="Gene3D" id="1.20.58.220">
    <property type="entry name" value="Phosphate transport system protein phou homolog 2, domain 2"/>
    <property type="match status" value="1"/>
</dbReference>
<evidence type="ECO:0000256" key="3">
    <source>
        <dbReference type="ARBA" id="ARBA00011738"/>
    </source>
</evidence>
<dbReference type="OrthoDB" id="9814256at2"/>
<evidence type="ECO:0000256" key="6">
    <source>
        <dbReference type="ARBA" id="ARBA00022592"/>
    </source>
</evidence>
<evidence type="ECO:0000256" key="1">
    <source>
        <dbReference type="ARBA" id="ARBA00004496"/>
    </source>
</evidence>
<reference evidence="9 10" key="1">
    <citation type="journal article" date="2018" name="Genome Announc.">
        <title>Complete genomes of two Megasphaera elsdenii strains, NCIMB 702410 and ATCC 25940.</title>
        <authorList>
            <person name="Hatmaker E.A."/>
            <person name="O'Dell K."/>
            <person name="Riley L.A."/>
            <person name="Klingeman D.M."/>
            <person name="Guss A.M."/>
        </authorList>
    </citation>
    <scope>NUCLEOTIDE SEQUENCE [LARGE SCALE GENOMIC DNA]</scope>
    <source>
        <strain evidence="9 10">NCIMB702410</strain>
    </source>
</reference>
<gene>
    <name evidence="9" type="primary">phoU</name>
    <name evidence="9" type="ORF">C6Y28_02740</name>
</gene>
<evidence type="ECO:0000256" key="4">
    <source>
        <dbReference type="ARBA" id="ARBA00022448"/>
    </source>
</evidence>
<comment type="function">
    <text evidence="7">Plays a role in the regulation of phosphate uptake.</text>
</comment>
<evidence type="ECO:0000256" key="7">
    <source>
        <dbReference type="PIRNR" id="PIRNR003107"/>
    </source>
</evidence>
<comment type="subcellular location">
    <subcellularLocation>
        <location evidence="1 7">Cytoplasm</location>
    </subcellularLocation>
</comment>
<evidence type="ECO:0000259" key="8">
    <source>
        <dbReference type="Pfam" id="PF01895"/>
    </source>
</evidence>
<organism evidence="9 10">
    <name type="scientific">Megasphaera elsdenii</name>
    <dbReference type="NCBI Taxonomy" id="907"/>
    <lineage>
        <taxon>Bacteria</taxon>
        <taxon>Bacillati</taxon>
        <taxon>Bacillota</taxon>
        <taxon>Negativicutes</taxon>
        <taxon>Veillonellales</taxon>
        <taxon>Veillonellaceae</taxon>
        <taxon>Megasphaera</taxon>
    </lineage>
</organism>
<name>A0A2S0M590_MEGEL</name>
<feature type="domain" description="PhoU" evidence="8">
    <location>
        <begin position="20"/>
        <end position="103"/>
    </location>
</feature>